<dbReference type="InterPro" id="IPR032466">
    <property type="entry name" value="Metal_Hydrolase"/>
</dbReference>
<proteinExistence type="predicted"/>
<reference evidence="1" key="1">
    <citation type="submission" date="2018-05" db="EMBL/GenBank/DDBJ databases">
        <authorList>
            <person name="Lanie J.A."/>
            <person name="Ng W.-L."/>
            <person name="Kazmierczak K.M."/>
            <person name="Andrzejewski T.M."/>
            <person name="Davidsen T.M."/>
            <person name="Wayne K.J."/>
            <person name="Tettelin H."/>
            <person name="Glass J.I."/>
            <person name="Rusch D."/>
            <person name="Podicherti R."/>
            <person name="Tsui H.-C.T."/>
            <person name="Winkler M.E."/>
        </authorList>
    </citation>
    <scope>NUCLEOTIDE SEQUENCE</scope>
</reference>
<dbReference type="InterPro" id="IPR011059">
    <property type="entry name" value="Metal-dep_hydrolase_composite"/>
</dbReference>
<name>A0A382MHJ1_9ZZZZ</name>
<gene>
    <name evidence="1" type="ORF">METZ01_LOCUS300429</name>
</gene>
<sequence>MTMNYDILLRGGHLIDPKNGRDSIMDLAIKDGKVAAVGPSLSGLAEKTVDISGLYITPGLVDIHLHVYGGFDAWLFPDPHCLPQGVTTCMDTGGAGYKDFEHFKDTIIASAKTRVLALLNIVGAGMIGPPEQNTTDMDPKKCAGMISRYPEYLVGSKSAHFGGPGWESAGGAIKAARISETITMMDFSPKPTRTYEELLARLSPGDIHTHCYSTRTPLMDEDDQVQKYVWAARERGI</sequence>
<dbReference type="EMBL" id="UINC01093279">
    <property type="protein sequence ID" value="SVC47575.1"/>
    <property type="molecule type" value="Genomic_DNA"/>
</dbReference>
<evidence type="ECO:0008006" key="2">
    <source>
        <dbReference type="Google" id="ProtNLM"/>
    </source>
</evidence>
<dbReference type="AlphaFoldDB" id="A0A382MHJ1"/>
<feature type="non-terminal residue" evidence="1">
    <location>
        <position position="237"/>
    </location>
</feature>
<dbReference type="PANTHER" id="PTHR42717:SF1">
    <property type="entry name" value="IMIDAZOLONEPROPIONASE AND RELATED AMIDOHYDROLASES"/>
    <property type="match status" value="1"/>
</dbReference>
<dbReference type="Gene3D" id="2.30.40.10">
    <property type="entry name" value="Urease, subunit C, domain 1"/>
    <property type="match status" value="1"/>
</dbReference>
<dbReference type="SUPFAM" id="SSF51556">
    <property type="entry name" value="Metallo-dependent hydrolases"/>
    <property type="match status" value="1"/>
</dbReference>
<dbReference type="GO" id="GO:0019213">
    <property type="term" value="F:deacetylase activity"/>
    <property type="evidence" value="ECO:0007669"/>
    <property type="project" value="InterPro"/>
</dbReference>
<dbReference type="Gene3D" id="3.20.20.140">
    <property type="entry name" value="Metal-dependent hydrolases"/>
    <property type="match status" value="1"/>
</dbReference>
<feature type="non-terminal residue" evidence="1">
    <location>
        <position position="1"/>
    </location>
</feature>
<dbReference type="SUPFAM" id="SSF51338">
    <property type="entry name" value="Composite domain of metallo-dependent hydrolases"/>
    <property type="match status" value="1"/>
</dbReference>
<accession>A0A382MHJ1</accession>
<dbReference type="GO" id="GO:0016810">
    <property type="term" value="F:hydrolase activity, acting on carbon-nitrogen (but not peptide) bonds"/>
    <property type="evidence" value="ECO:0007669"/>
    <property type="project" value="InterPro"/>
</dbReference>
<protein>
    <recommendedName>
        <fullName evidence="2">Amidohydrolase-related domain-containing protein</fullName>
    </recommendedName>
</protein>
<organism evidence="1">
    <name type="scientific">marine metagenome</name>
    <dbReference type="NCBI Taxonomy" id="408172"/>
    <lineage>
        <taxon>unclassified sequences</taxon>
        <taxon>metagenomes</taxon>
        <taxon>ecological metagenomes</taxon>
    </lineage>
</organism>
<dbReference type="PANTHER" id="PTHR42717">
    <property type="entry name" value="DIHYDROOROTASE-RELATED"/>
    <property type="match status" value="1"/>
</dbReference>
<dbReference type="InterPro" id="IPR020043">
    <property type="entry name" value="Deacetylase_Atu3266-like"/>
</dbReference>
<evidence type="ECO:0000313" key="1">
    <source>
        <dbReference type="EMBL" id="SVC47575.1"/>
    </source>
</evidence>